<name>L7UL58_MYXSD</name>
<accession>L7UL58</accession>
<dbReference type="AlphaFoldDB" id="L7UL58"/>
<gene>
    <name evidence="1" type="ordered locus">MYSTI_06995</name>
</gene>
<organism evidence="1 2">
    <name type="scientific">Myxococcus stipitatus (strain DSM 14675 / JCM 12634 / Mx s8)</name>
    <dbReference type="NCBI Taxonomy" id="1278073"/>
    <lineage>
        <taxon>Bacteria</taxon>
        <taxon>Pseudomonadati</taxon>
        <taxon>Myxococcota</taxon>
        <taxon>Myxococcia</taxon>
        <taxon>Myxococcales</taxon>
        <taxon>Cystobacterineae</taxon>
        <taxon>Myxococcaceae</taxon>
        <taxon>Myxococcus</taxon>
    </lineage>
</organism>
<dbReference type="OrthoDB" id="5524490at2"/>
<keyword evidence="2" id="KW-1185">Reference proteome</keyword>
<dbReference type="eggNOG" id="ENOG50342YI">
    <property type="taxonomic scope" value="Bacteria"/>
</dbReference>
<reference evidence="1 2" key="1">
    <citation type="journal article" date="2013" name="Genome Announc.">
        <title>Complete genome sequence of Myxococcus stipitatus strain DSM 14675, a fruiting myxobacterium.</title>
        <authorList>
            <person name="Huntley S."/>
            <person name="Kneip S."/>
            <person name="Treuner-Lange A."/>
            <person name="Sogaard-Andersen L."/>
        </authorList>
    </citation>
    <scope>NUCLEOTIDE SEQUENCE [LARGE SCALE GENOMIC DNA]</scope>
    <source>
        <strain evidence="2">DSM 14675 / JCM 12634 / Mx s8</strain>
    </source>
</reference>
<dbReference type="KEGG" id="msd:MYSTI_06995"/>
<evidence type="ECO:0008006" key="3">
    <source>
        <dbReference type="Google" id="ProtNLM"/>
    </source>
</evidence>
<dbReference type="PATRIC" id="fig|1278073.3.peg.7104"/>
<proteinExistence type="predicted"/>
<dbReference type="EMBL" id="CP004025">
    <property type="protein sequence ID" value="AGC48267.1"/>
    <property type="molecule type" value="Genomic_DNA"/>
</dbReference>
<sequence length="372" mass="41682">MTLLKSAAEHGFVAVDQLQHDPELEPLHSHADWAKVVARVTDHHAKAKPPPMPLPVLESIDVSRSRRADRDSVIEILGLKVGQPVVRSRHLTKIREKQLRERFNLAYASIGVIAFFAEENVGKAFASVDLVDAEDAQRLNFLPAPTGNMYDPDGLLAQWQEYEDKVMKLVQDGRWNHEAPPSCRVAHCAFGFGHPDVAAYEPRFVAKAPGVRDALLRVLKEEANADRRASVPYVLGYAGTPEQVISWLVPFFRDPHAGVRNNVIRAVLAFQTHLEKPVVDLGTVFDVMAMPHVMDRNKGTYLLEAVLQKLKPEELAARRTEVLQKVGVLLVDMTESRQPINRDPAVSGLKLLSGEGFETSAEWRQWLSRRKL</sequence>
<dbReference type="Proteomes" id="UP000011131">
    <property type="component" value="Chromosome"/>
</dbReference>
<evidence type="ECO:0000313" key="1">
    <source>
        <dbReference type="EMBL" id="AGC48267.1"/>
    </source>
</evidence>
<dbReference type="HOGENOM" id="CLU_047807_0_0_7"/>
<protein>
    <recommendedName>
        <fullName evidence="3">HEAT repeat-containing PBS lyase</fullName>
    </recommendedName>
</protein>
<evidence type="ECO:0000313" key="2">
    <source>
        <dbReference type="Proteomes" id="UP000011131"/>
    </source>
</evidence>